<evidence type="ECO:0000313" key="2">
    <source>
        <dbReference type="Proteomes" id="UP000198381"/>
    </source>
</evidence>
<evidence type="ECO:0000313" key="1">
    <source>
        <dbReference type="EMBL" id="OXB10886.1"/>
    </source>
</evidence>
<comment type="caution">
    <text evidence="1">The sequence shown here is derived from an EMBL/GenBank/DDBJ whole genome shotgun (WGS) entry which is preliminary data.</text>
</comment>
<reference evidence="1 2" key="1">
    <citation type="submission" date="2016-11" db="EMBL/GenBank/DDBJ databases">
        <title>Whole genomes of Flavobacteriaceae.</title>
        <authorList>
            <person name="Stine C."/>
            <person name="Li C."/>
            <person name="Tadesse D."/>
        </authorList>
    </citation>
    <scope>NUCLEOTIDE SEQUENCE [LARGE SCALE GENOMIC DNA]</scope>
    <source>
        <strain evidence="1 2">CCUG 60112</strain>
    </source>
</reference>
<keyword evidence="2" id="KW-1185">Reference proteome</keyword>
<organism evidence="1 2">
    <name type="scientific">Flavobacterium plurextorum</name>
    <dbReference type="NCBI Taxonomy" id="1114867"/>
    <lineage>
        <taxon>Bacteria</taxon>
        <taxon>Pseudomonadati</taxon>
        <taxon>Bacteroidota</taxon>
        <taxon>Flavobacteriia</taxon>
        <taxon>Flavobacteriales</taxon>
        <taxon>Flavobacteriaceae</taxon>
        <taxon>Flavobacterium</taxon>
    </lineage>
</organism>
<sequence length="181" mass="20807">MSFSTIGEEPVERIGLKGPLVFNKTNFSLAWTAHPNENYYVQEYLPKNETVEHFNQLLTVHVFTMDVSVDSAVEQKANELNKRKETDKVCNFSIMKSPDGKESIIDCVLSSGSNDKVDIVEFIIYRYKQIELKNNKKALLIYAYSKRSYDDKITPFFKNLKTDRPELLSMMTSAQMPAISM</sequence>
<evidence type="ECO:0008006" key="3">
    <source>
        <dbReference type="Google" id="ProtNLM"/>
    </source>
</evidence>
<accession>A0ABX4CYS2</accession>
<name>A0ABX4CYS2_9FLAO</name>
<dbReference type="Proteomes" id="UP000198381">
    <property type="component" value="Unassembled WGS sequence"/>
</dbReference>
<gene>
    <name evidence="1" type="ORF">B0A81_02680</name>
</gene>
<dbReference type="EMBL" id="MUHD01000004">
    <property type="protein sequence ID" value="OXB10886.1"/>
    <property type="molecule type" value="Genomic_DNA"/>
</dbReference>
<proteinExistence type="predicted"/>
<protein>
    <recommendedName>
        <fullName evidence="3">DUF695 domain-containing protein</fullName>
    </recommendedName>
</protein>